<organism evidence="1 2">
    <name type="scientific">Pyronema omphalodes (strain CBS 100304)</name>
    <name type="common">Pyronema confluens</name>
    <dbReference type="NCBI Taxonomy" id="1076935"/>
    <lineage>
        <taxon>Eukaryota</taxon>
        <taxon>Fungi</taxon>
        <taxon>Dikarya</taxon>
        <taxon>Ascomycota</taxon>
        <taxon>Pezizomycotina</taxon>
        <taxon>Pezizomycetes</taxon>
        <taxon>Pezizales</taxon>
        <taxon>Pyronemataceae</taxon>
        <taxon>Pyronema</taxon>
    </lineage>
</organism>
<reference evidence="1 2" key="1">
    <citation type="journal article" date="2013" name="PLoS Genet.">
        <title>The genome and development-dependent transcriptomes of Pyronema confluens: a window into fungal evolution.</title>
        <authorList>
            <person name="Traeger S."/>
            <person name="Altegoer F."/>
            <person name="Freitag M."/>
            <person name="Gabaldon T."/>
            <person name="Kempken F."/>
            <person name="Kumar A."/>
            <person name="Marcet-Houben M."/>
            <person name="Poggeler S."/>
            <person name="Stajich J.E."/>
            <person name="Nowrousian M."/>
        </authorList>
    </citation>
    <scope>NUCLEOTIDE SEQUENCE [LARGE SCALE GENOMIC DNA]</scope>
    <source>
        <strain evidence="2">CBS 100304</strain>
        <tissue evidence="1">Vegetative mycelium</tissue>
    </source>
</reference>
<keyword evidence="2" id="KW-1185">Reference proteome</keyword>
<evidence type="ECO:0000313" key="1">
    <source>
        <dbReference type="EMBL" id="CCX12323.1"/>
    </source>
</evidence>
<dbReference type="AlphaFoldDB" id="U4LD43"/>
<accession>U4LD43</accession>
<sequence length="41" mass="4788">MVYAHKISPIVWYGWSDVASFSENPPFFVETCDYRTKMGLD</sequence>
<gene>
    <name evidence="1" type="ORF">PCON_11917</name>
</gene>
<protein>
    <submittedName>
        <fullName evidence="1">Uncharacterized protein</fullName>
    </submittedName>
</protein>
<name>U4LD43_PYROM</name>
<proteinExistence type="predicted"/>
<evidence type="ECO:0000313" key="2">
    <source>
        <dbReference type="Proteomes" id="UP000018144"/>
    </source>
</evidence>
<dbReference type="EMBL" id="HF935697">
    <property type="protein sequence ID" value="CCX12323.1"/>
    <property type="molecule type" value="Genomic_DNA"/>
</dbReference>
<dbReference type="Proteomes" id="UP000018144">
    <property type="component" value="Unassembled WGS sequence"/>
</dbReference>